<feature type="non-terminal residue" evidence="1">
    <location>
        <position position="94"/>
    </location>
</feature>
<dbReference type="InterPro" id="IPR005358">
    <property type="entry name" value="Puta_zinc/iron-chelating_dom"/>
</dbReference>
<comment type="caution">
    <text evidence="1">The sequence shown here is derived from an EMBL/GenBank/DDBJ whole genome shotgun (WGS) entry which is preliminary data.</text>
</comment>
<proteinExistence type="predicted"/>
<dbReference type="PANTHER" id="PTHR35866:SF2">
    <property type="entry name" value="YKGJ FAMILY CYSTEINE CLUSTER PROTEIN"/>
    <property type="match status" value="1"/>
</dbReference>
<evidence type="ECO:0000313" key="1">
    <source>
        <dbReference type="EMBL" id="KKL14929.1"/>
    </source>
</evidence>
<organism evidence="1">
    <name type="scientific">marine sediment metagenome</name>
    <dbReference type="NCBI Taxonomy" id="412755"/>
    <lineage>
        <taxon>unclassified sequences</taxon>
        <taxon>metagenomes</taxon>
        <taxon>ecological metagenomes</taxon>
    </lineage>
</organism>
<gene>
    <name evidence="1" type="ORF">LCGC14_2510700</name>
</gene>
<dbReference type="PANTHER" id="PTHR35866">
    <property type="entry name" value="PUTATIVE-RELATED"/>
    <property type="match status" value="1"/>
</dbReference>
<reference evidence="1" key="1">
    <citation type="journal article" date="2015" name="Nature">
        <title>Complex archaea that bridge the gap between prokaryotes and eukaryotes.</title>
        <authorList>
            <person name="Spang A."/>
            <person name="Saw J.H."/>
            <person name="Jorgensen S.L."/>
            <person name="Zaremba-Niedzwiedzka K."/>
            <person name="Martijn J."/>
            <person name="Lind A.E."/>
            <person name="van Eijk R."/>
            <person name="Schleper C."/>
            <person name="Guy L."/>
            <person name="Ettema T.J."/>
        </authorList>
    </citation>
    <scope>NUCLEOTIDE SEQUENCE</scope>
</reference>
<name>A0A0F9AZ73_9ZZZZ</name>
<accession>A0A0F9AZ73</accession>
<sequence length="94" mass="11184">MKNRCENCGECCLKTEMILSKNNVEKIMKNSPKKLQKKDFVLVNKEGFFQLKNIRDHCVFFDSPSKLCKIYDYRPQGCEFYPLIYNIQNNNCIF</sequence>
<dbReference type="Pfam" id="PF03692">
    <property type="entry name" value="CxxCxxCC"/>
    <property type="match status" value="1"/>
</dbReference>
<dbReference type="EMBL" id="LAZR01040260">
    <property type="protein sequence ID" value="KKL14929.1"/>
    <property type="molecule type" value="Genomic_DNA"/>
</dbReference>
<dbReference type="AlphaFoldDB" id="A0A0F9AZ73"/>
<evidence type="ECO:0008006" key="2">
    <source>
        <dbReference type="Google" id="ProtNLM"/>
    </source>
</evidence>
<protein>
    <recommendedName>
        <fullName evidence="2">YkgJ family cysteine cluster protein</fullName>
    </recommendedName>
</protein>